<dbReference type="Proteomes" id="UP000198226">
    <property type="component" value="Chromosome I"/>
</dbReference>
<evidence type="ECO:0000259" key="1">
    <source>
        <dbReference type="Pfam" id="PF23636"/>
    </source>
</evidence>
<sequence length="140" mass="14825">MTVRQRNRSLLLAGGLLLGAGAFDLLAGIGDVGSGDVYASLDADGLVFYDLTSWAWLHVASGVLLVVTGLAVASGRRRWVTAALVVGAVVVVVHLLFAPYHPIEALIVVGLTLAAARLVVRHRRAERRDPPVRTAGRPSR</sequence>
<evidence type="ECO:0000313" key="3">
    <source>
        <dbReference type="Proteomes" id="UP000198226"/>
    </source>
</evidence>
<dbReference type="AlphaFoldDB" id="A0A109IQ03"/>
<dbReference type="Pfam" id="PF23636">
    <property type="entry name" value="DUF7144"/>
    <property type="match status" value="1"/>
</dbReference>
<dbReference type="RefSeq" id="WP_067300829.1">
    <property type="nucleotide sequence ID" value="NZ_LRMV01000002.1"/>
</dbReference>
<evidence type="ECO:0000313" key="2">
    <source>
        <dbReference type="EMBL" id="SCG72497.1"/>
    </source>
</evidence>
<dbReference type="EMBL" id="LT607752">
    <property type="protein sequence ID" value="SCG72497.1"/>
    <property type="molecule type" value="Genomic_DNA"/>
</dbReference>
<proteinExistence type="predicted"/>
<keyword evidence="3" id="KW-1185">Reference proteome</keyword>
<reference evidence="3" key="1">
    <citation type="submission" date="2016-06" db="EMBL/GenBank/DDBJ databases">
        <authorList>
            <person name="Varghese N."/>
            <person name="Submissions Spin"/>
        </authorList>
    </citation>
    <scope>NUCLEOTIDE SEQUENCE [LARGE SCALE GENOMIC DNA]</scope>
    <source>
        <strain evidence="3">DSM 44983</strain>
    </source>
</reference>
<organism evidence="2 3">
    <name type="scientific">Micromonospora rifamycinica</name>
    <dbReference type="NCBI Taxonomy" id="291594"/>
    <lineage>
        <taxon>Bacteria</taxon>
        <taxon>Bacillati</taxon>
        <taxon>Actinomycetota</taxon>
        <taxon>Actinomycetes</taxon>
        <taxon>Micromonosporales</taxon>
        <taxon>Micromonosporaceae</taxon>
        <taxon>Micromonospora</taxon>
    </lineage>
</organism>
<accession>A0A109IQ03</accession>
<gene>
    <name evidence="2" type="ORF">GA0070623_3685</name>
</gene>
<feature type="domain" description="DUF7144" evidence="1">
    <location>
        <begin position="11"/>
        <end position="124"/>
    </location>
</feature>
<protein>
    <recommendedName>
        <fullName evidence="1">DUF7144 domain-containing protein</fullName>
    </recommendedName>
</protein>
<name>A0A109IQ03_9ACTN</name>
<dbReference type="InterPro" id="IPR055568">
    <property type="entry name" value="DUF7144"/>
</dbReference>